<reference evidence="2" key="1">
    <citation type="submission" date="2019-08" db="EMBL/GenBank/DDBJ databases">
        <authorList>
            <person name="Kucharzyk K."/>
            <person name="Murdoch R.W."/>
            <person name="Higgins S."/>
            <person name="Loffler F."/>
        </authorList>
    </citation>
    <scope>NUCLEOTIDE SEQUENCE</scope>
</reference>
<organism evidence="2">
    <name type="scientific">bioreactor metagenome</name>
    <dbReference type="NCBI Taxonomy" id="1076179"/>
    <lineage>
        <taxon>unclassified sequences</taxon>
        <taxon>metagenomes</taxon>
        <taxon>ecological metagenomes</taxon>
    </lineage>
</organism>
<proteinExistence type="predicted"/>
<evidence type="ECO:0000256" key="1">
    <source>
        <dbReference type="SAM" id="Phobius"/>
    </source>
</evidence>
<dbReference type="EMBL" id="VSSQ01059863">
    <property type="protein sequence ID" value="MPN13368.1"/>
    <property type="molecule type" value="Genomic_DNA"/>
</dbReference>
<sequence length="59" mass="6725">MVYFAFLVGLSYLTMNVIILSFVLYPLGLKVAVINALFINDKGHINDMNYREITKIGEK</sequence>
<comment type="caution">
    <text evidence="2">The sequence shown here is derived from an EMBL/GenBank/DDBJ whole genome shotgun (WGS) entry which is preliminary data.</text>
</comment>
<protein>
    <submittedName>
        <fullName evidence="2">Uncharacterized protein</fullName>
    </submittedName>
</protein>
<name>A0A645FG57_9ZZZZ</name>
<evidence type="ECO:0000313" key="2">
    <source>
        <dbReference type="EMBL" id="MPN13368.1"/>
    </source>
</evidence>
<dbReference type="AlphaFoldDB" id="A0A645FG57"/>
<feature type="transmembrane region" description="Helical" evidence="1">
    <location>
        <begin position="6"/>
        <end position="27"/>
    </location>
</feature>
<keyword evidence="1" id="KW-0812">Transmembrane</keyword>
<accession>A0A645FG57</accession>
<keyword evidence="1" id="KW-0472">Membrane</keyword>
<gene>
    <name evidence="2" type="ORF">SDC9_160689</name>
</gene>
<keyword evidence="1" id="KW-1133">Transmembrane helix</keyword>